<feature type="signal peptide" evidence="1">
    <location>
        <begin position="1"/>
        <end position="20"/>
    </location>
</feature>
<dbReference type="AlphaFoldDB" id="A0A8K0TQY2"/>
<sequence>MSGYYLKKLMVLLALSPARGSLPVHLSCQPTTRWSCHLRIQLNVLTITQRSVTEAIYCSRCTSSTRYPQAGPTSHEPRIKMCEVYTFRCPMCSHRWQHHRKLASCEEDDSRARCTENLCMYAGSPKKPTSQECDGCAGLREILLEYGEKGSAEQESKQR</sequence>
<dbReference type="EMBL" id="JAGPXD010000001">
    <property type="protein sequence ID" value="KAH7375717.1"/>
    <property type="molecule type" value="Genomic_DNA"/>
</dbReference>
<name>A0A8K0TQY2_9PEZI</name>
<organism evidence="2 3">
    <name type="scientific">Plectosphaerella cucumerina</name>
    <dbReference type="NCBI Taxonomy" id="40658"/>
    <lineage>
        <taxon>Eukaryota</taxon>
        <taxon>Fungi</taxon>
        <taxon>Dikarya</taxon>
        <taxon>Ascomycota</taxon>
        <taxon>Pezizomycotina</taxon>
        <taxon>Sordariomycetes</taxon>
        <taxon>Hypocreomycetidae</taxon>
        <taxon>Glomerellales</taxon>
        <taxon>Plectosphaerellaceae</taxon>
        <taxon>Plectosphaerella</taxon>
    </lineage>
</organism>
<reference evidence="2" key="1">
    <citation type="journal article" date="2021" name="Nat. Commun.">
        <title>Genetic determinants of endophytism in the Arabidopsis root mycobiome.</title>
        <authorList>
            <person name="Mesny F."/>
            <person name="Miyauchi S."/>
            <person name="Thiergart T."/>
            <person name="Pickel B."/>
            <person name="Atanasova L."/>
            <person name="Karlsson M."/>
            <person name="Huettel B."/>
            <person name="Barry K.W."/>
            <person name="Haridas S."/>
            <person name="Chen C."/>
            <person name="Bauer D."/>
            <person name="Andreopoulos W."/>
            <person name="Pangilinan J."/>
            <person name="LaButti K."/>
            <person name="Riley R."/>
            <person name="Lipzen A."/>
            <person name="Clum A."/>
            <person name="Drula E."/>
            <person name="Henrissat B."/>
            <person name="Kohler A."/>
            <person name="Grigoriev I.V."/>
            <person name="Martin F.M."/>
            <person name="Hacquard S."/>
        </authorList>
    </citation>
    <scope>NUCLEOTIDE SEQUENCE</scope>
    <source>
        <strain evidence="2">MPI-CAGE-AT-0016</strain>
    </source>
</reference>
<evidence type="ECO:0000313" key="3">
    <source>
        <dbReference type="Proteomes" id="UP000813385"/>
    </source>
</evidence>
<dbReference type="OrthoDB" id="4827687at2759"/>
<keyword evidence="1" id="KW-0732">Signal</keyword>
<comment type="caution">
    <text evidence="2">The sequence shown here is derived from an EMBL/GenBank/DDBJ whole genome shotgun (WGS) entry which is preliminary data.</text>
</comment>
<feature type="chain" id="PRO_5035467143" evidence="1">
    <location>
        <begin position="21"/>
        <end position="159"/>
    </location>
</feature>
<gene>
    <name evidence="2" type="ORF">B0T11DRAFT_12300</name>
</gene>
<evidence type="ECO:0000256" key="1">
    <source>
        <dbReference type="SAM" id="SignalP"/>
    </source>
</evidence>
<dbReference type="Proteomes" id="UP000813385">
    <property type="component" value="Unassembled WGS sequence"/>
</dbReference>
<protein>
    <submittedName>
        <fullName evidence="2">Uncharacterized protein</fullName>
    </submittedName>
</protein>
<keyword evidence="3" id="KW-1185">Reference proteome</keyword>
<accession>A0A8K0TQY2</accession>
<proteinExistence type="predicted"/>
<evidence type="ECO:0000313" key="2">
    <source>
        <dbReference type="EMBL" id="KAH7375717.1"/>
    </source>
</evidence>